<dbReference type="EMBL" id="KV744944">
    <property type="protein sequence ID" value="OCK80812.1"/>
    <property type="molecule type" value="Genomic_DNA"/>
</dbReference>
<proteinExistence type="predicted"/>
<evidence type="ECO:0000256" key="1">
    <source>
        <dbReference type="SAM" id="MobiDB-lite"/>
    </source>
</evidence>
<sequence>MVNWNDPVNTDRLLAAVIGAAEGKINNGVIARLFGQGATYHTIESHLRGVRRLAKQLVDEAATGAAGDTATGSASGSTSAAAPALTTPKKGGANRTIDLNNLTILMGIFAEVKSSRVTKSKSPKKAAMKAEEIEGEMDEQMEV</sequence>
<accession>A0A8E2EB90</accession>
<feature type="compositionally biased region" description="Acidic residues" evidence="1">
    <location>
        <begin position="133"/>
        <end position="143"/>
    </location>
</feature>
<keyword evidence="3" id="KW-1185">Reference proteome</keyword>
<feature type="region of interest" description="Disordered" evidence="1">
    <location>
        <begin position="117"/>
        <end position="143"/>
    </location>
</feature>
<name>A0A8E2EB90_9PEZI</name>
<feature type="compositionally biased region" description="Low complexity" evidence="1">
    <location>
        <begin position="65"/>
        <end position="82"/>
    </location>
</feature>
<evidence type="ECO:0000313" key="3">
    <source>
        <dbReference type="Proteomes" id="UP000250266"/>
    </source>
</evidence>
<organism evidence="2 3">
    <name type="scientific">Lepidopterella palustris CBS 459.81</name>
    <dbReference type="NCBI Taxonomy" id="1314670"/>
    <lineage>
        <taxon>Eukaryota</taxon>
        <taxon>Fungi</taxon>
        <taxon>Dikarya</taxon>
        <taxon>Ascomycota</taxon>
        <taxon>Pezizomycotina</taxon>
        <taxon>Dothideomycetes</taxon>
        <taxon>Pleosporomycetidae</taxon>
        <taxon>Mytilinidiales</taxon>
        <taxon>Argynnaceae</taxon>
        <taxon>Lepidopterella</taxon>
    </lineage>
</organism>
<gene>
    <name evidence="2" type="ORF">K432DRAFT_392716</name>
</gene>
<dbReference type="Proteomes" id="UP000250266">
    <property type="component" value="Unassembled WGS sequence"/>
</dbReference>
<feature type="compositionally biased region" description="Basic residues" evidence="1">
    <location>
        <begin position="117"/>
        <end position="127"/>
    </location>
</feature>
<reference evidence="2 3" key="1">
    <citation type="journal article" date="2016" name="Nat. Commun.">
        <title>Ectomycorrhizal ecology is imprinted in the genome of the dominant symbiotic fungus Cenococcum geophilum.</title>
        <authorList>
            <consortium name="DOE Joint Genome Institute"/>
            <person name="Peter M."/>
            <person name="Kohler A."/>
            <person name="Ohm R.A."/>
            <person name="Kuo A."/>
            <person name="Krutzmann J."/>
            <person name="Morin E."/>
            <person name="Arend M."/>
            <person name="Barry K.W."/>
            <person name="Binder M."/>
            <person name="Choi C."/>
            <person name="Clum A."/>
            <person name="Copeland A."/>
            <person name="Grisel N."/>
            <person name="Haridas S."/>
            <person name="Kipfer T."/>
            <person name="LaButti K."/>
            <person name="Lindquist E."/>
            <person name="Lipzen A."/>
            <person name="Maire R."/>
            <person name="Meier B."/>
            <person name="Mihaltcheva S."/>
            <person name="Molinier V."/>
            <person name="Murat C."/>
            <person name="Poggeler S."/>
            <person name="Quandt C.A."/>
            <person name="Sperisen C."/>
            <person name="Tritt A."/>
            <person name="Tisserant E."/>
            <person name="Crous P.W."/>
            <person name="Henrissat B."/>
            <person name="Nehls U."/>
            <person name="Egli S."/>
            <person name="Spatafora J.W."/>
            <person name="Grigoriev I.V."/>
            <person name="Martin F.M."/>
        </authorList>
    </citation>
    <scope>NUCLEOTIDE SEQUENCE [LARGE SCALE GENOMIC DNA]</scope>
    <source>
        <strain evidence="2 3">CBS 459.81</strain>
    </source>
</reference>
<evidence type="ECO:0000313" key="2">
    <source>
        <dbReference type="EMBL" id="OCK80812.1"/>
    </source>
</evidence>
<protein>
    <submittedName>
        <fullName evidence="2">Uncharacterized protein</fullName>
    </submittedName>
</protein>
<dbReference type="AlphaFoldDB" id="A0A8E2EB90"/>
<feature type="region of interest" description="Disordered" evidence="1">
    <location>
        <begin position="65"/>
        <end position="94"/>
    </location>
</feature>
<dbReference type="OrthoDB" id="4828117at2759"/>